<feature type="signal peptide" evidence="1">
    <location>
        <begin position="1"/>
        <end position="19"/>
    </location>
</feature>
<feature type="chain" id="PRO_5045133316" description="Lipoprotein" evidence="1">
    <location>
        <begin position="20"/>
        <end position="65"/>
    </location>
</feature>
<keyword evidence="3" id="KW-1185">Reference proteome</keyword>
<evidence type="ECO:0000313" key="2">
    <source>
        <dbReference type="EMBL" id="MDK2123007.1"/>
    </source>
</evidence>
<evidence type="ECO:0008006" key="4">
    <source>
        <dbReference type="Google" id="ProtNLM"/>
    </source>
</evidence>
<protein>
    <recommendedName>
        <fullName evidence="4">Lipoprotein</fullName>
    </recommendedName>
</protein>
<name>A0ABT7DSG4_9NEIS</name>
<keyword evidence="1" id="KW-0732">Signal</keyword>
<proteinExistence type="predicted"/>
<reference evidence="2" key="1">
    <citation type="submission" date="2023-03" db="EMBL/GenBank/DDBJ databases">
        <title>Chitinimonas shenzhenensis gen. nov., sp. nov., a novel member of family Burkholderiaceae isolated from activated sludge collected in Shen Zhen, China.</title>
        <authorList>
            <person name="Wang X."/>
        </authorList>
    </citation>
    <scope>NUCLEOTIDE SEQUENCE</scope>
    <source>
        <strain evidence="2">DQS-5</strain>
    </source>
</reference>
<sequence length="65" mass="7092">MTRRYHLLIVSTLALCLSACDSLPDGGSRMDTSSKCPRKLNDFAGKRLLVSLPKEGASGLRSIKR</sequence>
<accession>A0ABT7DSG4</accession>
<dbReference type="EMBL" id="JARRAF010000002">
    <property type="protein sequence ID" value="MDK2123007.1"/>
    <property type="molecule type" value="Genomic_DNA"/>
</dbReference>
<comment type="caution">
    <text evidence="2">The sequence shown here is derived from an EMBL/GenBank/DDBJ whole genome shotgun (WGS) entry which is preliminary data.</text>
</comment>
<organism evidence="2 3">
    <name type="scientific">Parachitinimonas caeni</name>
    <dbReference type="NCBI Taxonomy" id="3031301"/>
    <lineage>
        <taxon>Bacteria</taxon>
        <taxon>Pseudomonadati</taxon>
        <taxon>Pseudomonadota</taxon>
        <taxon>Betaproteobacteria</taxon>
        <taxon>Neisseriales</taxon>
        <taxon>Chitinibacteraceae</taxon>
        <taxon>Parachitinimonas</taxon>
    </lineage>
</organism>
<evidence type="ECO:0000256" key="1">
    <source>
        <dbReference type="SAM" id="SignalP"/>
    </source>
</evidence>
<evidence type="ECO:0000313" key="3">
    <source>
        <dbReference type="Proteomes" id="UP001172778"/>
    </source>
</evidence>
<gene>
    <name evidence="2" type="ORF">PZA18_02950</name>
</gene>
<dbReference type="RefSeq" id="WP_284099293.1">
    <property type="nucleotide sequence ID" value="NZ_JARRAF010000002.1"/>
</dbReference>
<dbReference type="Proteomes" id="UP001172778">
    <property type="component" value="Unassembled WGS sequence"/>
</dbReference>